<reference evidence="2" key="1">
    <citation type="submission" date="2019-09" db="EMBL/GenBank/DDBJ databases">
        <title>Distinct polysaccharide growth profiles of human intestinal Prevotella copri isolates.</title>
        <authorList>
            <person name="Fehlner-Peach H."/>
            <person name="Magnabosco C."/>
            <person name="Raghavan V."/>
            <person name="Scher J.U."/>
            <person name="Tett A."/>
            <person name="Cox L.M."/>
            <person name="Gottsegen C."/>
            <person name="Watters A."/>
            <person name="Wiltshire- Gordon J.D."/>
            <person name="Segata N."/>
            <person name="Bonneau R."/>
            <person name="Littman D.R."/>
        </authorList>
    </citation>
    <scope>NUCLEOTIDE SEQUENCE</scope>
    <source>
        <strain evidence="2">IAQ1183</strain>
    </source>
</reference>
<gene>
    <name evidence="2" type="ORF">F7D96_14815</name>
</gene>
<name>A0A646FQM7_9BACT</name>
<accession>A0A646FQM7</accession>
<feature type="non-terminal residue" evidence="2">
    <location>
        <position position="1"/>
    </location>
</feature>
<dbReference type="GO" id="GO:0003677">
    <property type="term" value="F:DNA binding"/>
    <property type="evidence" value="ECO:0007669"/>
    <property type="project" value="UniProtKB-KW"/>
</dbReference>
<evidence type="ECO:0000313" key="2">
    <source>
        <dbReference type="EMBL" id="MQM97502.1"/>
    </source>
</evidence>
<comment type="caution">
    <text evidence="2">The sequence shown here is derived from an EMBL/GenBank/DDBJ whole genome shotgun (WGS) entry which is preliminary data.</text>
</comment>
<dbReference type="AlphaFoldDB" id="A0A646FQM7"/>
<keyword evidence="2" id="KW-0238">DNA-binding</keyword>
<dbReference type="EMBL" id="VZCX01000108">
    <property type="protein sequence ID" value="MQM97502.1"/>
    <property type="molecule type" value="Genomic_DNA"/>
</dbReference>
<proteinExistence type="predicted"/>
<evidence type="ECO:0000256" key="1">
    <source>
        <dbReference type="SAM" id="MobiDB-lite"/>
    </source>
</evidence>
<sequence length="23" mass="2021">STPGGGNTEGGGTTGGNEGDGLE</sequence>
<organism evidence="2">
    <name type="scientific">Segatella copri</name>
    <dbReference type="NCBI Taxonomy" id="165179"/>
    <lineage>
        <taxon>Bacteria</taxon>
        <taxon>Pseudomonadati</taxon>
        <taxon>Bacteroidota</taxon>
        <taxon>Bacteroidia</taxon>
        <taxon>Bacteroidales</taxon>
        <taxon>Prevotellaceae</taxon>
        <taxon>Segatella</taxon>
    </lineage>
</organism>
<protein>
    <submittedName>
        <fullName evidence="2">DNA-binding protein</fullName>
    </submittedName>
</protein>
<feature type="region of interest" description="Disordered" evidence="1">
    <location>
        <begin position="1"/>
        <end position="23"/>
    </location>
</feature>
<dbReference type="Proteomes" id="UP001193463">
    <property type="component" value="Unassembled WGS sequence"/>
</dbReference>